<dbReference type="Pfam" id="PF25183">
    <property type="entry name" value="OMP_b-brl_4"/>
    <property type="match status" value="1"/>
</dbReference>
<evidence type="ECO:0000256" key="5">
    <source>
        <dbReference type="ARBA" id="ARBA00023136"/>
    </source>
</evidence>
<evidence type="ECO:0000313" key="10">
    <source>
        <dbReference type="EMBL" id="GGG68376.1"/>
    </source>
</evidence>
<feature type="domain" description="TonB-dependent transporter Oar-like beta-barrel" evidence="9">
    <location>
        <begin position="266"/>
        <end position="1175"/>
    </location>
</feature>
<dbReference type="GO" id="GO:0044718">
    <property type="term" value="P:siderophore transmembrane transport"/>
    <property type="evidence" value="ECO:0007669"/>
    <property type="project" value="TreeGrafter"/>
</dbReference>
<evidence type="ECO:0000259" key="9">
    <source>
        <dbReference type="Pfam" id="PF25183"/>
    </source>
</evidence>
<sequence>MTARYSRFLMRFALIALALCLSAQAHAQFNANLSGTVQDSTGAIIPNATVTLTNPATHQSQKTTTSDSGVYHFSELPPAHYTLAVTATGFKASTFDDVALAAETPRNLNVTLSTGDVSETVTVNANQVSALQNADASIGSTISTEAIQRLPIIGGNPYELLRTSPGITGDGARAGNGNAVFLPNGGGPGGSSRGIFQTENQTQISANGQPVADNTYSVDGVTVDSLTHGGSAVVTPNQEAIGQITTLSTSYDAADGRNSGAQIKVVTKSGTNDLHGSLYFLYDEPGLNAFAKYGGPDGQLPLRVETKQRTYDASLGGPIIKNKLFGFASYAGFSYGGNTTISQYVETPQYRSLIPTIRPGGITTSILTSAGVVPRIVTLLPMNCSDYANNQSLYAPVNGVRQTANGGPYCNPVGGGVDIGSPTPGGATQLGVYTPSAATNPATYTGGGLDGVPDVEYAQLLVPNHSRGNQFNGRVDWYASTKDQFAGSFYITKLDNYGTSGATDSRPQSDVPFKPLNTAVTLIYIHTFSPSWLNELRGNSTRFAENALRDGAGTVNFGIPYINVQGLPFSNNINFGVEQSSTNPAIFAENTYEVRDQVTHTFGSHILRFGGEIRFEQDNDKLSGTTRPVYAMQGLWNFANDAPIYEGITASTLTGGAPNTQLYLRSKDIAGFVQHDWKVTPTFTLNTGFRYEIYTPISNKTGNVSKPVLGPSGSELSDMTLVPTHDLYNTDYGHYAPKIGFAWTPAMYNNNVVLRGGFAIAYNHLDAGLFNTQAIDNVPGAATFNVCCGQDTSPFAGGQIKYALGSSNAADSYPANPAFAGGVNANGFPANGAQIELYGVAGRIRNPVSYLYSLDTQTQLPEQIVLTVGYGGSLARHNPRLVNQNFLYNNTGSPTYQAFFAQTDSIQAYNSLNVRVARNFSHGFQIEGSYTFSKNMDQVSNGDGANSNANQTNPANNKSEYGPSDYDTRNRATISGLYTTPKVHSNNFLVKAVANGWQINGIASFHSGFPWTPVTYNLQSNIVPNAAVVSPTRPLAILYGAGPIGRSCSNNAYVTGSNFPNRTLPGGTAGTAGGQNYFDTTPPTLPPGQNYVYTPGIGRNSFTGPCYRDIDISLAKEVQLESWGHTATLRFQANMFNAFNLLNLAPIQNGNADPAANIQNADFGKATTADAGRQIEFLMRLNF</sequence>
<gene>
    <name evidence="10" type="ORF">GCM10011585_07910</name>
</gene>
<evidence type="ECO:0000313" key="11">
    <source>
        <dbReference type="Proteomes" id="UP000647241"/>
    </source>
</evidence>
<evidence type="ECO:0000256" key="2">
    <source>
        <dbReference type="ARBA" id="ARBA00022448"/>
    </source>
</evidence>
<dbReference type="InterPro" id="IPR039426">
    <property type="entry name" value="TonB-dep_rcpt-like"/>
</dbReference>
<evidence type="ECO:0000256" key="3">
    <source>
        <dbReference type="ARBA" id="ARBA00022452"/>
    </source>
</evidence>
<dbReference type="SUPFAM" id="SSF49464">
    <property type="entry name" value="Carboxypeptidase regulatory domain-like"/>
    <property type="match status" value="1"/>
</dbReference>
<organism evidence="10 11">
    <name type="scientific">Edaphobacter dinghuensis</name>
    <dbReference type="NCBI Taxonomy" id="1560005"/>
    <lineage>
        <taxon>Bacteria</taxon>
        <taxon>Pseudomonadati</taxon>
        <taxon>Acidobacteriota</taxon>
        <taxon>Terriglobia</taxon>
        <taxon>Terriglobales</taxon>
        <taxon>Acidobacteriaceae</taxon>
        <taxon>Edaphobacter</taxon>
    </lineage>
</organism>
<dbReference type="SUPFAM" id="SSF56935">
    <property type="entry name" value="Porins"/>
    <property type="match status" value="1"/>
</dbReference>
<dbReference type="InterPro" id="IPR036942">
    <property type="entry name" value="Beta-barrel_TonB_sf"/>
</dbReference>
<evidence type="ECO:0000256" key="8">
    <source>
        <dbReference type="SAM" id="SignalP"/>
    </source>
</evidence>
<dbReference type="RefSeq" id="WP_263369055.1">
    <property type="nucleotide sequence ID" value="NZ_JAGSYJ010000001.1"/>
</dbReference>
<protein>
    <recommendedName>
        <fullName evidence="9">TonB-dependent transporter Oar-like beta-barrel domain-containing protein</fullName>
    </recommendedName>
</protein>
<dbReference type="EMBL" id="BMGT01000001">
    <property type="protein sequence ID" value="GGG68376.1"/>
    <property type="molecule type" value="Genomic_DNA"/>
</dbReference>
<reference evidence="10" key="1">
    <citation type="journal article" date="2014" name="Int. J. Syst. Evol. Microbiol.">
        <title>Complete genome sequence of Corynebacterium casei LMG S-19264T (=DSM 44701T), isolated from a smear-ripened cheese.</title>
        <authorList>
            <consortium name="US DOE Joint Genome Institute (JGI-PGF)"/>
            <person name="Walter F."/>
            <person name="Albersmeier A."/>
            <person name="Kalinowski J."/>
            <person name="Ruckert C."/>
        </authorList>
    </citation>
    <scope>NUCLEOTIDE SEQUENCE</scope>
    <source>
        <strain evidence="10">CGMCC 1.12997</strain>
    </source>
</reference>
<feature type="compositionally biased region" description="Low complexity" evidence="7">
    <location>
        <begin position="945"/>
        <end position="957"/>
    </location>
</feature>
<dbReference type="PANTHER" id="PTHR30069:SF46">
    <property type="entry name" value="OAR PROTEIN"/>
    <property type="match status" value="1"/>
</dbReference>
<feature type="chain" id="PRO_5037967321" description="TonB-dependent transporter Oar-like beta-barrel domain-containing protein" evidence="8">
    <location>
        <begin position="28"/>
        <end position="1183"/>
    </location>
</feature>
<dbReference type="GO" id="GO:0015344">
    <property type="term" value="F:siderophore uptake transmembrane transporter activity"/>
    <property type="evidence" value="ECO:0007669"/>
    <property type="project" value="TreeGrafter"/>
</dbReference>
<dbReference type="InterPro" id="IPR008969">
    <property type="entry name" value="CarboxyPept-like_regulatory"/>
</dbReference>
<dbReference type="InterPro" id="IPR057601">
    <property type="entry name" value="Oar-like_b-barrel"/>
</dbReference>
<keyword evidence="6" id="KW-0998">Cell outer membrane</keyword>
<accession>A0A917H5P0</accession>
<evidence type="ECO:0000256" key="1">
    <source>
        <dbReference type="ARBA" id="ARBA00004571"/>
    </source>
</evidence>
<keyword evidence="8" id="KW-0732">Signal</keyword>
<keyword evidence="4" id="KW-0812">Transmembrane</keyword>
<keyword evidence="5" id="KW-0472">Membrane</keyword>
<dbReference type="AlphaFoldDB" id="A0A917H5P0"/>
<comment type="subcellular location">
    <subcellularLocation>
        <location evidence="1">Cell outer membrane</location>
        <topology evidence="1">Multi-pass membrane protein</topology>
    </subcellularLocation>
</comment>
<dbReference type="Gene3D" id="2.40.170.20">
    <property type="entry name" value="TonB-dependent receptor, beta-barrel domain"/>
    <property type="match status" value="1"/>
</dbReference>
<dbReference type="Pfam" id="PF13620">
    <property type="entry name" value="CarboxypepD_reg"/>
    <property type="match status" value="1"/>
</dbReference>
<proteinExistence type="predicted"/>
<evidence type="ECO:0000256" key="6">
    <source>
        <dbReference type="ARBA" id="ARBA00023237"/>
    </source>
</evidence>
<keyword evidence="3" id="KW-1134">Transmembrane beta strand</keyword>
<feature type="signal peptide" evidence="8">
    <location>
        <begin position="1"/>
        <end position="27"/>
    </location>
</feature>
<name>A0A917H5P0_9BACT</name>
<keyword evidence="2" id="KW-0813">Transport</keyword>
<dbReference type="Gene3D" id="2.60.40.1120">
    <property type="entry name" value="Carboxypeptidase-like, regulatory domain"/>
    <property type="match status" value="1"/>
</dbReference>
<keyword evidence="11" id="KW-1185">Reference proteome</keyword>
<reference evidence="10" key="2">
    <citation type="submission" date="2020-09" db="EMBL/GenBank/DDBJ databases">
        <authorList>
            <person name="Sun Q."/>
            <person name="Zhou Y."/>
        </authorList>
    </citation>
    <scope>NUCLEOTIDE SEQUENCE</scope>
    <source>
        <strain evidence="10">CGMCC 1.12997</strain>
    </source>
</reference>
<comment type="caution">
    <text evidence="10">The sequence shown here is derived from an EMBL/GenBank/DDBJ whole genome shotgun (WGS) entry which is preliminary data.</text>
</comment>
<evidence type="ECO:0000256" key="4">
    <source>
        <dbReference type="ARBA" id="ARBA00022692"/>
    </source>
</evidence>
<dbReference type="PANTHER" id="PTHR30069">
    <property type="entry name" value="TONB-DEPENDENT OUTER MEMBRANE RECEPTOR"/>
    <property type="match status" value="1"/>
</dbReference>
<feature type="region of interest" description="Disordered" evidence="7">
    <location>
        <begin position="937"/>
        <end position="967"/>
    </location>
</feature>
<evidence type="ECO:0000256" key="7">
    <source>
        <dbReference type="SAM" id="MobiDB-lite"/>
    </source>
</evidence>
<dbReference type="Proteomes" id="UP000647241">
    <property type="component" value="Unassembled WGS sequence"/>
</dbReference>
<dbReference type="GO" id="GO:0009279">
    <property type="term" value="C:cell outer membrane"/>
    <property type="evidence" value="ECO:0007669"/>
    <property type="project" value="UniProtKB-SubCell"/>
</dbReference>